<dbReference type="EMBL" id="FQUI01000002">
    <property type="protein sequence ID" value="SHE34333.1"/>
    <property type="molecule type" value="Genomic_DNA"/>
</dbReference>
<dbReference type="AlphaFoldDB" id="A0A1M4SQ07"/>
<comment type="caution">
    <text evidence="1">The sequence shown here is derived from an EMBL/GenBank/DDBJ whole genome shotgun (WGS) entry which is preliminary data.</text>
</comment>
<dbReference type="Proteomes" id="UP000184334">
    <property type="component" value="Unassembled WGS sequence"/>
</dbReference>
<sequence>MKRVFLLLFIFSIVVGLTSCVVFKSPPDIRGTWESIVKNGDYTTTLQIKIKTQNGENFSGEYYESSSLGTYTLFFSNGKIDNEGNFSFKIEEESNGSTMALSISGKVNGNTMSATMIITIDGEKYGELSLSFSKK</sequence>
<organism evidence="1 2">
    <name type="scientific">Marinitoga hydrogenitolerans (strain DSM 16785 / JCM 12826 / AT1271)</name>
    <dbReference type="NCBI Taxonomy" id="1122195"/>
    <lineage>
        <taxon>Bacteria</taxon>
        <taxon>Thermotogati</taxon>
        <taxon>Thermotogota</taxon>
        <taxon>Thermotogae</taxon>
        <taxon>Petrotogales</taxon>
        <taxon>Petrotogaceae</taxon>
        <taxon>Marinitoga</taxon>
    </lineage>
</organism>
<keyword evidence="2" id="KW-1185">Reference proteome</keyword>
<accession>A0A1M4SQ07</accession>
<dbReference type="RefSeq" id="WP_072862619.1">
    <property type="nucleotide sequence ID" value="NZ_FQUI01000002.1"/>
</dbReference>
<name>A0A1M4SQ07_MARH1</name>
<gene>
    <name evidence="1" type="ORF">SAMN02745164_00261</name>
</gene>
<evidence type="ECO:0000313" key="1">
    <source>
        <dbReference type="EMBL" id="SHE34333.1"/>
    </source>
</evidence>
<evidence type="ECO:0000313" key="2">
    <source>
        <dbReference type="Proteomes" id="UP000184334"/>
    </source>
</evidence>
<dbReference type="PROSITE" id="PS51257">
    <property type="entry name" value="PROKAR_LIPOPROTEIN"/>
    <property type="match status" value="1"/>
</dbReference>
<reference evidence="1" key="1">
    <citation type="submission" date="2016-11" db="EMBL/GenBank/DDBJ databases">
        <authorList>
            <person name="Varghese N."/>
            <person name="Submissions S."/>
        </authorList>
    </citation>
    <scope>NUCLEOTIDE SEQUENCE [LARGE SCALE GENOMIC DNA]</scope>
    <source>
        <strain evidence="1">DSM 16785</strain>
    </source>
</reference>
<proteinExistence type="predicted"/>
<dbReference type="OrthoDB" id="50772at2"/>
<protein>
    <recommendedName>
        <fullName evidence="3">Lipocalin-like domain-containing protein</fullName>
    </recommendedName>
</protein>
<evidence type="ECO:0008006" key="3">
    <source>
        <dbReference type="Google" id="ProtNLM"/>
    </source>
</evidence>